<feature type="compositionally biased region" description="Low complexity" evidence="1">
    <location>
        <begin position="13"/>
        <end position="28"/>
    </location>
</feature>
<gene>
    <name evidence="2" type="primary">Dsim\GD10338</name>
    <name evidence="2" type="ORF">Dsim_GD10338</name>
</gene>
<feature type="compositionally biased region" description="Low complexity" evidence="1">
    <location>
        <begin position="761"/>
        <end position="772"/>
    </location>
</feature>
<feature type="compositionally biased region" description="Basic residues" evidence="1">
    <location>
        <begin position="355"/>
        <end position="365"/>
    </location>
</feature>
<feature type="compositionally biased region" description="Polar residues" evidence="1">
    <location>
        <begin position="180"/>
        <end position="191"/>
    </location>
</feature>
<feature type="compositionally biased region" description="Low complexity" evidence="1">
    <location>
        <begin position="67"/>
        <end position="78"/>
    </location>
</feature>
<feature type="compositionally biased region" description="Polar residues" evidence="1">
    <location>
        <begin position="56"/>
        <end position="66"/>
    </location>
</feature>
<dbReference type="OrthoDB" id="7883480at2759"/>
<feature type="compositionally biased region" description="Polar residues" evidence="1">
    <location>
        <begin position="341"/>
        <end position="351"/>
    </location>
</feature>
<name>B4QCR1_DROSI</name>
<feature type="region of interest" description="Disordered" evidence="1">
    <location>
        <begin position="756"/>
        <end position="778"/>
    </location>
</feature>
<feature type="compositionally biased region" description="Low complexity" evidence="1">
    <location>
        <begin position="100"/>
        <end position="111"/>
    </location>
</feature>
<dbReference type="OMA" id="HLDARPQ"/>
<evidence type="ECO:0000313" key="3">
    <source>
        <dbReference type="Proteomes" id="UP000000304"/>
    </source>
</evidence>
<feature type="region of interest" description="Disordered" evidence="1">
    <location>
        <begin position="162"/>
        <end position="191"/>
    </location>
</feature>
<dbReference type="PhylomeDB" id="B4QCR1"/>
<evidence type="ECO:0000313" key="2">
    <source>
        <dbReference type="EMBL" id="EDX05850.1"/>
    </source>
</evidence>
<feature type="compositionally biased region" description="Polar residues" evidence="1">
    <location>
        <begin position="162"/>
        <end position="171"/>
    </location>
</feature>
<dbReference type="EMBL" id="CM000362">
    <property type="protein sequence ID" value="EDX05850.1"/>
    <property type="molecule type" value="Genomic_DNA"/>
</dbReference>
<feature type="region of interest" description="Disordered" evidence="1">
    <location>
        <begin position="56"/>
        <end position="117"/>
    </location>
</feature>
<proteinExistence type="predicted"/>
<dbReference type="Proteomes" id="UP000000304">
    <property type="component" value="Chromosome 2R"/>
</dbReference>
<feature type="compositionally biased region" description="Basic residues" evidence="1">
    <location>
        <begin position="400"/>
        <end position="417"/>
    </location>
</feature>
<feature type="compositionally biased region" description="Basic and acidic residues" evidence="1">
    <location>
        <begin position="277"/>
        <end position="289"/>
    </location>
</feature>
<keyword evidence="3" id="KW-1185">Reference proteome</keyword>
<evidence type="ECO:0000256" key="1">
    <source>
        <dbReference type="SAM" id="MobiDB-lite"/>
    </source>
</evidence>
<feature type="compositionally biased region" description="Basic and acidic residues" evidence="1">
    <location>
        <begin position="384"/>
        <end position="396"/>
    </location>
</feature>
<dbReference type="HOGENOM" id="CLU_402957_0_0_1"/>
<organism evidence="2 3">
    <name type="scientific">Drosophila simulans</name>
    <name type="common">Fruit fly</name>
    <dbReference type="NCBI Taxonomy" id="7240"/>
    <lineage>
        <taxon>Eukaryota</taxon>
        <taxon>Metazoa</taxon>
        <taxon>Ecdysozoa</taxon>
        <taxon>Arthropoda</taxon>
        <taxon>Hexapoda</taxon>
        <taxon>Insecta</taxon>
        <taxon>Pterygota</taxon>
        <taxon>Neoptera</taxon>
        <taxon>Endopterygota</taxon>
        <taxon>Diptera</taxon>
        <taxon>Brachycera</taxon>
        <taxon>Muscomorpha</taxon>
        <taxon>Ephydroidea</taxon>
        <taxon>Drosophilidae</taxon>
        <taxon>Drosophila</taxon>
        <taxon>Sophophora</taxon>
    </lineage>
</organism>
<feature type="compositionally biased region" description="Polar residues" evidence="1">
    <location>
        <begin position="265"/>
        <end position="276"/>
    </location>
</feature>
<protein>
    <submittedName>
        <fullName evidence="2">GD10338</fullName>
    </submittedName>
</protein>
<feature type="region of interest" description="Disordered" evidence="1">
    <location>
        <begin position="1"/>
        <end position="41"/>
    </location>
</feature>
<reference evidence="2 3" key="1">
    <citation type="journal article" date="2007" name="Nature">
        <title>Evolution of genes and genomes on the Drosophila phylogeny.</title>
        <authorList>
            <consortium name="Drosophila 12 Genomes Consortium"/>
            <person name="Clark A.G."/>
            <person name="Eisen M.B."/>
            <person name="Smith D.R."/>
            <person name="Bergman C.M."/>
            <person name="Oliver B."/>
            <person name="Markow T.A."/>
            <person name="Kaufman T.C."/>
            <person name="Kellis M."/>
            <person name="Gelbart W."/>
            <person name="Iyer V.N."/>
            <person name="Pollard D.A."/>
            <person name="Sackton T.B."/>
            <person name="Larracuente A.M."/>
            <person name="Singh N.D."/>
            <person name="Abad J.P."/>
            <person name="Abt D.N."/>
            <person name="Adryan B."/>
            <person name="Aguade M."/>
            <person name="Akashi H."/>
            <person name="Anderson W.W."/>
            <person name="Aquadro C.F."/>
            <person name="Ardell D.H."/>
            <person name="Arguello R."/>
            <person name="Artieri C.G."/>
            <person name="Barbash D.A."/>
            <person name="Barker D."/>
            <person name="Barsanti P."/>
            <person name="Batterham P."/>
            <person name="Batzoglou S."/>
            <person name="Begun D."/>
            <person name="Bhutkar A."/>
            <person name="Blanco E."/>
            <person name="Bosak S.A."/>
            <person name="Bradley R.K."/>
            <person name="Brand A.D."/>
            <person name="Brent M.R."/>
            <person name="Brooks A.N."/>
            <person name="Brown R.H."/>
            <person name="Butlin R.K."/>
            <person name="Caggese C."/>
            <person name="Calvi B.R."/>
            <person name="Bernardo de Carvalho A."/>
            <person name="Caspi A."/>
            <person name="Castrezana S."/>
            <person name="Celniker S.E."/>
            <person name="Chang J.L."/>
            <person name="Chapple C."/>
            <person name="Chatterji S."/>
            <person name="Chinwalla A."/>
            <person name="Civetta A."/>
            <person name="Clifton S.W."/>
            <person name="Comeron J.M."/>
            <person name="Costello J.C."/>
            <person name="Coyne J.A."/>
            <person name="Daub J."/>
            <person name="David R.G."/>
            <person name="Delcher A.L."/>
            <person name="Delehaunty K."/>
            <person name="Do C.B."/>
            <person name="Ebling H."/>
            <person name="Edwards K."/>
            <person name="Eickbush T."/>
            <person name="Evans J.D."/>
            <person name="Filipski A."/>
            <person name="Findeiss S."/>
            <person name="Freyhult E."/>
            <person name="Fulton L."/>
            <person name="Fulton R."/>
            <person name="Garcia A.C."/>
            <person name="Gardiner A."/>
            <person name="Garfield D.A."/>
            <person name="Garvin B.E."/>
            <person name="Gibson G."/>
            <person name="Gilbert D."/>
            <person name="Gnerre S."/>
            <person name="Godfrey J."/>
            <person name="Good R."/>
            <person name="Gotea V."/>
            <person name="Gravely B."/>
            <person name="Greenberg A.J."/>
            <person name="Griffiths-Jones S."/>
            <person name="Gross S."/>
            <person name="Guigo R."/>
            <person name="Gustafson E.A."/>
            <person name="Haerty W."/>
            <person name="Hahn M.W."/>
            <person name="Halligan D.L."/>
            <person name="Halpern A.L."/>
            <person name="Halter G.M."/>
            <person name="Han M.V."/>
            <person name="Heger A."/>
            <person name="Hillier L."/>
            <person name="Hinrichs A.S."/>
            <person name="Holmes I."/>
            <person name="Hoskins R.A."/>
            <person name="Hubisz M.J."/>
            <person name="Hultmark D."/>
            <person name="Huntley M.A."/>
            <person name="Jaffe D.B."/>
            <person name="Jagadeeshan S."/>
            <person name="Jeck W.R."/>
            <person name="Johnson J."/>
            <person name="Jones C.D."/>
            <person name="Jordan W.C."/>
            <person name="Karpen G.H."/>
            <person name="Kataoka E."/>
            <person name="Keightley P.D."/>
            <person name="Kheradpour P."/>
            <person name="Kirkness E.F."/>
            <person name="Koerich L.B."/>
            <person name="Kristiansen K."/>
            <person name="Kudrna D."/>
            <person name="Kulathinal R.J."/>
            <person name="Kumar S."/>
            <person name="Kwok R."/>
            <person name="Lander E."/>
            <person name="Langley C.H."/>
            <person name="Lapoint R."/>
            <person name="Lazzaro B.P."/>
            <person name="Lee S.J."/>
            <person name="Levesque L."/>
            <person name="Li R."/>
            <person name="Lin C.F."/>
            <person name="Lin M.F."/>
            <person name="Lindblad-Toh K."/>
            <person name="Llopart A."/>
            <person name="Long M."/>
            <person name="Low L."/>
            <person name="Lozovsky E."/>
            <person name="Lu J."/>
            <person name="Luo M."/>
            <person name="Machado C.A."/>
            <person name="Makalowski W."/>
            <person name="Marzo M."/>
            <person name="Matsuda M."/>
            <person name="Matzkin L."/>
            <person name="McAllister B."/>
            <person name="McBride C.S."/>
            <person name="McKernan B."/>
            <person name="McKernan K."/>
            <person name="Mendez-Lago M."/>
            <person name="Minx P."/>
            <person name="Mollenhauer M.U."/>
            <person name="Montooth K."/>
            <person name="Mount S.M."/>
            <person name="Mu X."/>
            <person name="Myers E."/>
            <person name="Negre B."/>
            <person name="Newfeld S."/>
            <person name="Nielsen R."/>
            <person name="Noor M.A."/>
            <person name="O'Grady P."/>
            <person name="Pachter L."/>
            <person name="Papaceit M."/>
            <person name="Parisi M.J."/>
            <person name="Parisi M."/>
            <person name="Parts L."/>
            <person name="Pedersen J.S."/>
            <person name="Pesole G."/>
            <person name="Phillippy A.M."/>
            <person name="Ponting C.P."/>
            <person name="Pop M."/>
            <person name="Porcelli D."/>
            <person name="Powell J.R."/>
            <person name="Prohaska S."/>
            <person name="Pruitt K."/>
            <person name="Puig M."/>
            <person name="Quesneville H."/>
            <person name="Ram K.R."/>
            <person name="Rand D."/>
            <person name="Rasmussen M.D."/>
            <person name="Reed L.K."/>
            <person name="Reenan R."/>
            <person name="Reily A."/>
            <person name="Remington K.A."/>
            <person name="Rieger T.T."/>
            <person name="Ritchie M.G."/>
            <person name="Robin C."/>
            <person name="Rogers Y.H."/>
            <person name="Rohde C."/>
            <person name="Rozas J."/>
            <person name="Rubenfield M.J."/>
            <person name="Ruiz A."/>
            <person name="Russo S."/>
            <person name="Salzberg S.L."/>
            <person name="Sanchez-Gracia A."/>
            <person name="Saranga D.J."/>
            <person name="Sato H."/>
            <person name="Schaeffer S.W."/>
            <person name="Schatz M.C."/>
            <person name="Schlenke T."/>
            <person name="Schwartz R."/>
            <person name="Segarra C."/>
            <person name="Singh R.S."/>
            <person name="Sirot L."/>
            <person name="Sirota M."/>
            <person name="Sisneros N.B."/>
            <person name="Smith C.D."/>
            <person name="Smith T.F."/>
            <person name="Spieth J."/>
            <person name="Stage D.E."/>
            <person name="Stark A."/>
            <person name="Stephan W."/>
            <person name="Strausberg R.L."/>
            <person name="Strempel S."/>
            <person name="Sturgill D."/>
            <person name="Sutton G."/>
            <person name="Sutton G.G."/>
            <person name="Tao W."/>
            <person name="Teichmann S."/>
            <person name="Tobari Y.N."/>
            <person name="Tomimura Y."/>
            <person name="Tsolas J.M."/>
            <person name="Valente V.L."/>
            <person name="Venter E."/>
            <person name="Venter J.C."/>
            <person name="Vicario S."/>
            <person name="Vieira F.G."/>
            <person name="Vilella A.J."/>
            <person name="Villasante A."/>
            <person name="Walenz B."/>
            <person name="Wang J."/>
            <person name="Wasserman M."/>
            <person name="Watts T."/>
            <person name="Wilson D."/>
            <person name="Wilson R.K."/>
            <person name="Wing R.A."/>
            <person name="Wolfner M.F."/>
            <person name="Wong A."/>
            <person name="Wong G.K."/>
            <person name="Wu C.I."/>
            <person name="Wu G."/>
            <person name="Yamamoto D."/>
            <person name="Yang H.P."/>
            <person name="Yang S.P."/>
            <person name="Yorke J.A."/>
            <person name="Yoshida K."/>
            <person name="Zdobnov E."/>
            <person name="Zhang P."/>
            <person name="Zhang Y."/>
            <person name="Zimin A.V."/>
            <person name="Baldwin J."/>
            <person name="Abdouelleil A."/>
            <person name="Abdulkadir J."/>
            <person name="Abebe A."/>
            <person name="Abera B."/>
            <person name="Abreu J."/>
            <person name="Acer S.C."/>
            <person name="Aftuck L."/>
            <person name="Alexander A."/>
            <person name="An P."/>
            <person name="Anderson E."/>
            <person name="Anderson S."/>
            <person name="Arachi H."/>
            <person name="Azer M."/>
            <person name="Bachantsang P."/>
            <person name="Barry A."/>
            <person name="Bayul T."/>
            <person name="Berlin A."/>
            <person name="Bessette D."/>
            <person name="Bloom T."/>
            <person name="Blye J."/>
            <person name="Boguslavskiy L."/>
            <person name="Bonnet C."/>
            <person name="Boukhgalter B."/>
            <person name="Bourzgui I."/>
            <person name="Brown A."/>
            <person name="Cahill P."/>
            <person name="Channer S."/>
            <person name="Cheshatsang Y."/>
            <person name="Chuda L."/>
            <person name="Citroen M."/>
            <person name="Collymore A."/>
            <person name="Cooke P."/>
            <person name="Costello M."/>
            <person name="D'Aco K."/>
            <person name="Daza R."/>
            <person name="De Haan G."/>
            <person name="DeGray S."/>
            <person name="DeMaso C."/>
            <person name="Dhargay N."/>
            <person name="Dooley K."/>
            <person name="Dooley E."/>
            <person name="Doricent M."/>
            <person name="Dorje P."/>
            <person name="Dorjee K."/>
            <person name="Dupes A."/>
            <person name="Elong R."/>
            <person name="Falk J."/>
            <person name="Farina A."/>
            <person name="Faro S."/>
            <person name="Ferguson D."/>
            <person name="Fisher S."/>
            <person name="Foley C.D."/>
            <person name="Franke A."/>
            <person name="Friedrich D."/>
            <person name="Gadbois L."/>
            <person name="Gearin G."/>
            <person name="Gearin C.R."/>
            <person name="Giannoukos G."/>
            <person name="Goode T."/>
            <person name="Graham J."/>
            <person name="Grandbois E."/>
            <person name="Grewal S."/>
            <person name="Gyaltsen K."/>
            <person name="Hafez N."/>
            <person name="Hagos B."/>
            <person name="Hall J."/>
            <person name="Henson C."/>
            <person name="Hollinger A."/>
            <person name="Honan T."/>
            <person name="Huard M.D."/>
            <person name="Hughes L."/>
            <person name="Hurhula B."/>
            <person name="Husby M.E."/>
            <person name="Kamat A."/>
            <person name="Kanga B."/>
            <person name="Kashin S."/>
            <person name="Khazanovich D."/>
            <person name="Kisner P."/>
            <person name="Lance K."/>
            <person name="Lara M."/>
            <person name="Lee W."/>
            <person name="Lennon N."/>
            <person name="Letendre F."/>
            <person name="LeVine R."/>
            <person name="Lipovsky A."/>
            <person name="Liu X."/>
            <person name="Liu J."/>
            <person name="Liu S."/>
            <person name="Lokyitsang T."/>
            <person name="Lokyitsang Y."/>
            <person name="Lubonja R."/>
            <person name="Lui A."/>
            <person name="MacDonald P."/>
            <person name="Magnisalis V."/>
            <person name="Maru K."/>
            <person name="Matthews C."/>
            <person name="McCusker W."/>
            <person name="McDonough S."/>
            <person name="Mehta T."/>
            <person name="Meldrim J."/>
            <person name="Meneus L."/>
            <person name="Mihai O."/>
            <person name="Mihalev A."/>
            <person name="Mihova T."/>
            <person name="Mittelman R."/>
            <person name="Mlenga V."/>
            <person name="Montmayeur A."/>
            <person name="Mulrain L."/>
            <person name="Navidi A."/>
            <person name="Naylor J."/>
            <person name="Negash T."/>
            <person name="Nguyen T."/>
            <person name="Nguyen N."/>
            <person name="Nicol R."/>
            <person name="Norbu C."/>
            <person name="Norbu N."/>
            <person name="Novod N."/>
            <person name="O'Neill B."/>
            <person name="Osman S."/>
            <person name="Markiewicz E."/>
            <person name="Oyono O.L."/>
            <person name="Patti C."/>
            <person name="Phunkhang P."/>
            <person name="Pierre F."/>
            <person name="Priest M."/>
            <person name="Raghuraman S."/>
            <person name="Rege F."/>
            <person name="Reyes R."/>
            <person name="Rise C."/>
            <person name="Rogov P."/>
            <person name="Ross K."/>
            <person name="Ryan E."/>
            <person name="Settipalli S."/>
            <person name="Shea T."/>
            <person name="Sherpa N."/>
            <person name="Shi L."/>
            <person name="Shih D."/>
            <person name="Sparrow T."/>
            <person name="Spaulding J."/>
            <person name="Stalker J."/>
            <person name="Stange-Thomann N."/>
            <person name="Stavropoulos S."/>
            <person name="Stone C."/>
            <person name="Strader C."/>
            <person name="Tesfaye S."/>
            <person name="Thomson T."/>
            <person name="Thoulutsang Y."/>
            <person name="Thoulutsang D."/>
            <person name="Topham K."/>
            <person name="Topping I."/>
            <person name="Tsamla T."/>
            <person name="Vassiliev H."/>
            <person name="Vo A."/>
            <person name="Wangchuk T."/>
            <person name="Wangdi T."/>
            <person name="Weiand M."/>
            <person name="Wilkinson J."/>
            <person name="Wilson A."/>
            <person name="Yadav S."/>
            <person name="Young G."/>
            <person name="Yu Q."/>
            <person name="Zembek L."/>
            <person name="Zhong D."/>
            <person name="Zimmer A."/>
            <person name="Zwirko Z."/>
            <person name="Jaffe D.B."/>
            <person name="Alvarez P."/>
            <person name="Brockman W."/>
            <person name="Butler J."/>
            <person name="Chin C."/>
            <person name="Gnerre S."/>
            <person name="Grabherr M."/>
            <person name="Kleber M."/>
            <person name="Mauceli E."/>
            <person name="MacCallum I."/>
        </authorList>
    </citation>
    <scope>NUCLEOTIDE SEQUENCE [LARGE SCALE GENOMIC DNA]</scope>
    <source>
        <strain evidence="3">white501</strain>
    </source>
</reference>
<accession>B4QCR1</accession>
<feature type="region of interest" description="Disordered" evidence="1">
    <location>
        <begin position="265"/>
        <end position="431"/>
    </location>
</feature>
<feature type="compositionally biased region" description="Low complexity" evidence="1">
    <location>
        <begin position="313"/>
        <end position="327"/>
    </location>
</feature>
<dbReference type="AlphaFoldDB" id="B4QCR1"/>
<feature type="compositionally biased region" description="Polar residues" evidence="1">
    <location>
        <begin position="29"/>
        <end position="41"/>
    </location>
</feature>
<sequence length="838" mass="91731">MSKRVSIMLPDEMPAAPSRSRRNPMPSRTLKSSIKSGPSARTQLAAPVFVVVNPESSQSSLTSGQRNNTSTASNSSLNQRNKEDSAERLSVNEDTAAVDSSALLQSGSSNSRDTVNFDSTSTSIRTFLKNTVALVRAGESFTSVKHLFHKFIKRSGSVSNSKPSLTSSCSQAVGEENPYMSKSNDTLLTDSPIRTTVPSTSQMTPASHFSNHSFNNTNYNLSNLLSDITPLTGYTPVGPTEEAEYRTDTSANAALNSVACNLASSSENPLGSGFDNSRSKISTDQEKIADTQGRPTSRNRSSSKSLRHKLKTSRSSSPRKSPKMSPRNKQSAPAMGPIFTMVSSSGPNSAEGSRRSSRSSLRRKQSPLPKVTAKISATSNSRADLAKATKSGKETSPRSNRSRRSFRRSSPRRRSRGSRATALESPLQKSEDTTANVEYAFALVSPEEAGNSQPEESSAGVEDASSRCQTYQKECNCHHCQDMRRAVKRADFFKSPEGKKRLEAKLLAKNFFMDLCVASEVRRQVKSDLHGTRRPPSARLSYPVSICGACRLSGGSLSLQWITHDLDSVDHFDVFVDNVPNRSVYNRQATSTVLVDVNTTETHTLRLRAVPERGSRGQDSSVDKFMSEVAAGHMRHVRQGQLFATCFAHLDARPQQRSLVDFWTDSEFLYMPTRDTPAPQRLADCENKLIYEQHSVLGVDVRQEQLRSGYLALALIALPNYTAIPSPAELGTFQEPKECGVATKRTTSTVAAESVHRTKQSKSAEPAPKSASLMGSTRTRDVRKVRQVQYKVNCKRSPPCAPICACAVHQMKAITDDDDDALPIPFPFILAPICCWRC</sequence>
<feature type="compositionally biased region" description="Basic and acidic residues" evidence="1">
    <location>
        <begin position="80"/>
        <end position="91"/>
    </location>
</feature>